<dbReference type="Gene3D" id="1.10.1040.10">
    <property type="entry name" value="N-(1-d-carboxylethyl)-l-norvaline Dehydrogenase, domain 2"/>
    <property type="match status" value="1"/>
</dbReference>
<evidence type="ECO:0000256" key="4">
    <source>
        <dbReference type="ARBA" id="ARBA00019465"/>
    </source>
</evidence>
<accession>A0A4D8PRH0</accession>
<dbReference type="GO" id="GO:0005737">
    <property type="term" value="C:cytoplasm"/>
    <property type="evidence" value="ECO:0007669"/>
    <property type="project" value="TreeGrafter"/>
</dbReference>
<dbReference type="Proteomes" id="UP000298595">
    <property type="component" value="Plasmid p2"/>
</dbReference>
<evidence type="ECO:0000256" key="8">
    <source>
        <dbReference type="ARBA" id="ARBA00032024"/>
    </source>
</evidence>
<reference evidence="12 13" key="1">
    <citation type="submission" date="2018-09" db="EMBL/GenBank/DDBJ databases">
        <title>Whole genome based analysis of evolution and adaptive divergence in Indian and Brazilian strains of Azospirillum brasilense.</title>
        <authorList>
            <person name="Singh C."/>
            <person name="Tripathi A.K."/>
        </authorList>
    </citation>
    <scope>NUCLEOTIDE SEQUENCE [LARGE SCALE GENOMIC DNA]</scope>
    <source>
        <strain evidence="12 13">MTCC4035</strain>
        <plasmid evidence="12 13">p2</plasmid>
    </source>
</reference>
<evidence type="ECO:0000256" key="2">
    <source>
        <dbReference type="ARBA" id="ARBA00007870"/>
    </source>
</evidence>
<comment type="catalytic activity">
    <reaction evidence="9">
        <text>(R)-pantoate + NADP(+) = 2-dehydropantoate + NADPH + H(+)</text>
        <dbReference type="Rhea" id="RHEA:16233"/>
        <dbReference type="ChEBI" id="CHEBI:11561"/>
        <dbReference type="ChEBI" id="CHEBI:15378"/>
        <dbReference type="ChEBI" id="CHEBI:15980"/>
        <dbReference type="ChEBI" id="CHEBI:57783"/>
        <dbReference type="ChEBI" id="CHEBI:58349"/>
        <dbReference type="EC" id="1.1.1.169"/>
    </reaction>
</comment>
<dbReference type="InterPro" id="IPR050838">
    <property type="entry name" value="Ketopantoate_reductase"/>
</dbReference>
<organism evidence="12 13">
    <name type="scientific">Azospirillum argentinense</name>
    <dbReference type="NCBI Taxonomy" id="2970906"/>
    <lineage>
        <taxon>Bacteria</taxon>
        <taxon>Pseudomonadati</taxon>
        <taxon>Pseudomonadota</taxon>
        <taxon>Alphaproteobacteria</taxon>
        <taxon>Rhodospirillales</taxon>
        <taxon>Azospirillaceae</taxon>
        <taxon>Azospirillum</taxon>
    </lineage>
</organism>
<keyword evidence="12" id="KW-0614">Plasmid</keyword>
<feature type="domain" description="Ketopantoate reductase C-terminal" evidence="11">
    <location>
        <begin position="201"/>
        <end position="347"/>
    </location>
</feature>
<keyword evidence="6" id="KW-0521">NADP</keyword>
<evidence type="ECO:0000256" key="1">
    <source>
        <dbReference type="ARBA" id="ARBA00004994"/>
    </source>
</evidence>
<evidence type="ECO:0000256" key="7">
    <source>
        <dbReference type="ARBA" id="ARBA00023002"/>
    </source>
</evidence>
<evidence type="ECO:0000259" key="10">
    <source>
        <dbReference type="Pfam" id="PF02558"/>
    </source>
</evidence>
<comment type="similarity">
    <text evidence="2">Belongs to the ketopantoate reductase family.</text>
</comment>
<protein>
    <recommendedName>
        <fullName evidence="4">2-dehydropantoate 2-reductase</fullName>
        <ecNumber evidence="3">1.1.1.169</ecNumber>
    </recommendedName>
    <alternativeName>
        <fullName evidence="8">Ketopantoate reductase</fullName>
    </alternativeName>
</protein>
<proteinExistence type="inferred from homology"/>
<comment type="pathway">
    <text evidence="1">Cofactor biosynthesis; (R)-pantothenate biosynthesis; (R)-pantoate from 3-methyl-2-oxobutanoate: step 2/2.</text>
</comment>
<dbReference type="InterPro" id="IPR003710">
    <property type="entry name" value="ApbA"/>
</dbReference>
<evidence type="ECO:0000256" key="3">
    <source>
        <dbReference type="ARBA" id="ARBA00013014"/>
    </source>
</evidence>
<keyword evidence="7" id="KW-0560">Oxidoreductase</keyword>
<evidence type="ECO:0000259" key="11">
    <source>
        <dbReference type="Pfam" id="PF08546"/>
    </source>
</evidence>
<dbReference type="InterPro" id="IPR036291">
    <property type="entry name" value="NAD(P)-bd_dom_sf"/>
</dbReference>
<evidence type="ECO:0000256" key="9">
    <source>
        <dbReference type="ARBA" id="ARBA00048793"/>
    </source>
</evidence>
<dbReference type="GO" id="GO:0008677">
    <property type="term" value="F:2-dehydropantoate 2-reductase activity"/>
    <property type="evidence" value="ECO:0007669"/>
    <property type="project" value="UniProtKB-EC"/>
</dbReference>
<dbReference type="InterPro" id="IPR013328">
    <property type="entry name" value="6PGD_dom2"/>
</dbReference>
<keyword evidence="5" id="KW-0566">Pantothenate biosynthesis</keyword>
<dbReference type="Pfam" id="PF02558">
    <property type="entry name" value="ApbA"/>
    <property type="match status" value="1"/>
</dbReference>
<dbReference type="PANTHER" id="PTHR43765:SF2">
    <property type="entry name" value="2-DEHYDROPANTOATE 2-REDUCTASE"/>
    <property type="match status" value="1"/>
</dbReference>
<name>A0A4D8PRH0_9PROT</name>
<dbReference type="InterPro" id="IPR013752">
    <property type="entry name" value="KPA_reductase"/>
</dbReference>
<sequence>MTDRPVGSGAAAPLRPRIAVLGAGAVGGYIGARLFAEGEDVTLVDGWAEHVAAVARSGLAITGARPEEDETVRVSILPEDRLADLGPIDVAIVAVKSWDTRRVAELLRPQLAPGGFVVSAQNGLNEPVIAEVVGGDRVVGLIAARIGVELDGAGRILRRVSRGSPGIPVFRIGEPDGRTTARIGALRALIAKVDSVTVTGNLTGERWSKLAANAMRNGLSAATGLSIDAMDRDPLLRRFGIRLAGEAVLIGERLGLRLEGIGGTPAALFARAAEGDRAALAEVESALTTSAVSGKAAGQRPSMGQDILKGRRTEVEEIYGPVLARAGDTGVDAWANRRVRDAVRRIESGAARPDPAFFQLDPFGDTATEGRD</sequence>
<dbReference type="Pfam" id="PF08546">
    <property type="entry name" value="ApbA_C"/>
    <property type="match status" value="1"/>
</dbReference>
<dbReference type="InterPro" id="IPR008927">
    <property type="entry name" value="6-PGluconate_DH-like_C_sf"/>
</dbReference>
<dbReference type="EC" id="1.1.1.169" evidence="3"/>
<dbReference type="SUPFAM" id="SSF48179">
    <property type="entry name" value="6-phosphogluconate dehydrogenase C-terminal domain-like"/>
    <property type="match status" value="1"/>
</dbReference>
<dbReference type="Gene3D" id="3.40.50.720">
    <property type="entry name" value="NAD(P)-binding Rossmann-like Domain"/>
    <property type="match status" value="1"/>
</dbReference>
<evidence type="ECO:0000256" key="5">
    <source>
        <dbReference type="ARBA" id="ARBA00022655"/>
    </source>
</evidence>
<dbReference type="SUPFAM" id="SSF51735">
    <property type="entry name" value="NAD(P)-binding Rossmann-fold domains"/>
    <property type="match status" value="1"/>
</dbReference>
<dbReference type="GO" id="GO:0050661">
    <property type="term" value="F:NADP binding"/>
    <property type="evidence" value="ECO:0007669"/>
    <property type="project" value="TreeGrafter"/>
</dbReference>
<geneLocation type="plasmid" evidence="12 13">
    <name>p2</name>
</geneLocation>
<dbReference type="RefSeq" id="WP_137117476.1">
    <property type="nucleotide sequence ID" value="NZ_CP032323.1"/>
</dbReference>
<dbReference type="EMBL" id="CP032323">
    <property type="protein sequence ID" value="QCN98418.1"/>
    <property type="molecule type" value="Genomic_DNA"/>
</dbReference>
<feature type="domain" description="Ketopantoate reductase N-terminal" evidence="10">
    <location>
        <begin position="18"/>
        <end position="157"/>
    </location>
</feature>
<evidence type="ECO:0000256" key="6">
    <source>
        <dbReference type="ARBA" id="ARBA00022857"/>
    </source>
</evidence>
<gene>
    <name evidence="12" type="ORF">D3093_24550</name>
</gene>
<dbReference type="InterPro" id="IPR013332">
    <property type="entry name" value="KPR_N"/>
</dbReference>
<dbReference type="AlphaFoldDB" id="A0A4D8PRH0"/>
<dbReference type="KEGG" id="aare:D3093_24550"/>
<dbReference type="NCBIfam" id="TIGR00745">
    <property type="entry name" value="apbA_panE"/>
    <property type="match status" value="1"/>
</dbReference>
<evidence type="ECO:0000313" key="12">
    <source>
        <dbReference type="EMBL" id="QCN98418.1"/>
    </source>
</evidence>
<dbReference type="UniPathway" id="UPA00028">
    <property type="reaction ID" value="UER00004"/>
</dbReference>
<dbReference type="PANTHER" id="PTHR43765">
    <property type="entry name" value="2-DEHYDROPANTOATE 2-REDUCTASE-RELATED"/>
    <property type="match status" value="1"/>
</dbReference>
<evidence type="ECO:0000313" key="13">
    <source>
        <dbReference type="Proteomes" id="UP000298595"/>
    </source>
</evidence>
<dbReference type="GO" id="GO:0015940">
    <property type="term" value="P:pantothenate biosynthetic process"/>
    <property type="evidence" value="ECO:0007669"/>
    <property type="project" value="UniProtKB-UniPathway"/>
</dbReference>